<dbReference type="InterPro" id="IPR009057">
    <property type="entry name" value="Homeodomain-like_sf"/>
</dbReference>
<dbReference type="PANTHER" id="PTHR30055">
    <property type="entry name" value="HTH-TYPE TRANSCRIPTIONAL REGULATOR RUTR"/>
    <property type="match status" value="1"/>
</dbReference>
<organism evidence="6">
    <name type="scientific">Streptomyces sp. R17</name>
    <dbReference type="NCBI Taxonomy" id="3238626"/>
    <lineage>
        <taxon>Bacteria</taxon>
        <taxon>Bacillati</taxon>
        <taxon>Actinomycetota</taxon>
        <taxon>Actinomycetes</taxon>
        <taxon>Kitasatosporales</taxon>
        <taxon>Streptomycetaceae</taxon>
        <taxon>Streptomyces</taxon>
    </lineage>
</organism>
<dbReference type="Gene3D" id="1.10.10.60">
    <property type="entry name" value="Homeodomain-like"/>
    <property type="match status" value="1"/>
</dbReference>
<dbReference type="PROSITE" id="PS50977">
    <property type="entry name" value="HTH_TETR_2"/>
    <property type="match status" value="1"/>
</dbReference>
<evidence type="ECO:0000313" key="6">
    <source>
        <dbReference type="EMBL" id="XDQ20534.1"/>
    </source>
</evidence>
<gene>
    <name evidence="6" type="ORF">AB5J48_21465</name>
</gene>
<dbReference type="Pfam" id="PF00440">
    <property type="entry name" value="TetR_N"/>
    <property type="match status" value="1"/>
</dbReference>
<dbReference type="PRINTS" id="PR00455">
    <property type="entry name" value="HTHTETR"/>
</dbReference>
<dbReference type="RefSeq" id="WP_006132039.1">
    <property type="nucleotide sequence ID" value="NZ_CP163433.1"/>
</dbReference>
<dbReference type="GO" id="GO:0000976">
    <property type="term" value="F:transcription cis-regulatory region binding"/>
    <property type="evidence" value="ECO:0007669"/>
    <property type="project" value="TreeGrafter"/>
</dbReference>
<dbReference type="EMBL" id="CP163433">
    <property type="protein sequence ID" value="XDQ20534.1"/>
    <property type="molecule type" value="Genomic_DNA"/>
</dbReference>
<keyword evidence="2 4" id="KW-0238">DNA-binding</keyword>
<evidence type="ECO:0000256" key="2">
    <source>
        <dbReference type="ARBA" id="ARBA00023125"/>
    </source>
</evidence>
<evidence type="ECO:0000256" key="3">
    <source>
        <dbReference type="ARBA" id="ARBA00023163"/>
    </source>
</evidence>
<dbReference type="Gene3D" id="1.10.357.10">
    <property type="entry name" value="Tetracycline Repressor, domain 2"/>
    <property type="match status" value="1"/>
</dbReference>
<evidence type="ECO:0000256" key="1">
    <source>
        <dbReference type="ARBA" id="ARBA00023015"/>
    </source>
</evidence>
<dbReference type="GeneID" id="303244126"/>
<reference evidence="6" key="1">
    <citation type="submission" date="2024-07" db="EMBL/GenBank/DDBJ databases">
        <authorList>
            <person name="Yu S.T."/>
        </authorList>
    </citation>
    <scope>NUCLEOTIDE SEQUENCE</scope>
    <source>
        <strain evidence="6">R17</strain>
    </source>
</reference>
<dbReference type="AlphaFoldDB" id="A0AB39NQR1"/>
<sequence>MVNDASMGRRERKKTATRTAILEAATALFLERGFDAVTVREIADKADVTPKTVFAHFPRKEALVFSTEGEQRDRLVAAVRGRAPGTTVSEALKVHYLAEIALLRTEPMNRIMALTEDSPSLVEYAERMWLRHENALVDVLTEEFGLDEPSMEIRFYARFALQIPLMARQADPEPAMETGFRLLDEGWARYDPTRRRRARAGRSTRPPE</sequence>
<dbReference type="InterPro" id="IPR001647">
    <property type="entry name" value="HTH_TetR"/>
</dbReference>
<proteinExistence type="predicted"/>
<feature type="DNA-binding region" description="H-T-H motif" evidence="4">
    <location>
        <begin position="38"/>
        <end position="57"/>
    </location>
</feature>
<dbReference type="GO" id="GO:0003700">
    <property type="term" value="F:DNA-binding transcription factor activity"/>
    <property type="evidence" value="ECO:0007669"/>
    <property type="project" value="TreeGrafter"/>
</dbReference>
<protein>
    <submittedName>
        <fullName evidence="6">TetR/AcrR family transcriptional regulator</fullName>
    </submittedName>
</protein>
<dbReference type="PANTHER" id="PTHR30055:SF234">
    <property type="entry name" value="HTH-TYPE TRANSCRIPTIONAL REGULATOR BETI"/>
    <property type="match status" value="1"/>
</dbReference>
<keyword evidence="1" id="KW-0805">Transcription regulation</keyword>
<accession>A0AB39NQR1</accession>
<keyword evidence="3" id="KW-0804">Transcription</keyword>
<name>A0AB39NQR1_9ACTN</name>
<evidence type="ECO:0000256" key="4">
    <source>
        <dbReference type="PROSITE-ProRule" id="PRU00335"/>
    </source>
</evidence>
<dbReference type="InterPro" id="IPR050109">
    <property type="entry name" value="HTH-type_TetR-like_transc_reg"/>
</dbReference>
<evidence type="ECO:0000259" key="5">
    <source>
        <dbReference type="PROSITE" id="PS50977"/>
    </source>
</evidence>
<dbReference type="SUPFAM" id="SSF46689">
    <property type="entry name" value="Homeodomain-like"/>
    <property type="match status" value="1"/>
</dbReference>
<feature type="domain" description="HTH tetR-type" evidence="5">
    <location>
        <begin position="15"/>
        <end position="75"/>
    </location>
</feature>